<sequence>MAAGPALATSYTSDLTKVTPENLASSSACSLQHALALDRQFRCSRPACLSASGMHAYLGLGAI</sequence>
<organism evidence="1 2">
    <name type="scientific">Laccaria amethystina LaAM-08-1</name>
    <dbReference type="NCBI Taxonomy" id="1095629"/>
    <lineage>
        <taxon>Eukaryota</taxon>
        <taxon>Fungi</taxon>
        <taxon>Dikarya</taxon>
        <taxon>Basidiomycota</taxon>
        <taxon>Agaricomycotina</taxon>
        <taxon>Agaricomycetes</taxon>
        <taxon>Agaricomycetidae</taxon>
        <taxon>Agaricales</taxon>
        <taxon>Agaricineae</taxon>
        <taxon>Hydnangiaceae</taxon>
        <taxon>Laccaria</taxon>
    </lineage>
</organism>
<dbReference type="AlphaFoldDB" id="A0A0C9YCL7"/>
<keyword evidence="2" id="KW-1185">Reference proteome</keyword>
<evidence type="ECO:0000313" key="2">
    <source>
        <dbReference type="Proteomes" id="UP000054477"/>
    </source>
</evidence>
<dbReference type="EMBL" id="KN838544">
    <property type="protein sequence ID" value="KIK08082.1"/>
    <property type="molecule type" value="Genomic_DNA"/>
</dbReference>
<reference evidence="1 2" key="1">
    <citation type="submission" date="2014-04" db="EMBL/GenBank/DDBJ databases">
        <authorList>
            <consortium name="DOE Joint Genome Institute"/>
            <person name="Kuo A."/>
            <person name="Kohler A."/>
            <person name="Nagy L.G."/>
            <person name="Floudas D."/>
            <person name="Copeland A."/>
            <person name="Barry K.W."/>
            <person name="Cichocki N."/>
            <person name="Veneault-Fourrey C."/>
            <person name="LaButti K."/>
            <person name="Lindquist E.A."/>
            <person name="Lipzen A."/>
            <person name="Lundell T."/>
            <person name="Morin E."/>
            <person name="Murat C."/>
            <person name="Sun H."/>
            <person name="Tunlid A."/>
            <person name="Henrissat B."/>
            <person name="Grigoriev I.V."/>
            <person name="Hibbett D.S."/>
            <person name="Martin F."/>
            <person name="Nordberg H.P."/>
            <person name="Cantor M.N."/>
            <person name="Hua S.X."/>
        </authorList>
    </citation>
    <scope>NUCLEOTIDE SEQUENCE [LARGE SCALE GENOMIC DNA]</scope>
    <source>
        <strain evidence="1 2">LaAM-08-1</strain>
    </source>
</reference>
<proteinExistence type="predicted"/>
<name>A0A0C9YCL7_9AGAR</name>
<evidence type="ECO:0000313" key="1">
    <source>
        <dbReference type="EMBL" id="KIK08082.1"/>
    </source>
</evidence>
<accession>A0A0C9YCL7</accession>
<dbReference type="HOGENOM" id="CLU_2886176_0_0_1"/>
<gene>
    <name evidence="1" type="ORF">K443DRAFT_672965</name>
</gene>
<dbReference type="Proteomes" id="UP000054477">
    <property type="component" value="Unassembled WGS sequence"/>
</dbReference>
<reference evidence="2" key="2">
    <citation type="submission" date="2015-01" db="EMBL/GenBank/DDBJ databases">
        <title>Evolutionary Origins and Diversification of the Mycorrhizal Mutualists.</title>
        <authorList>
            <consortium name="DOE Joint Genome Institute"/>
            <consortium name="Mycorrhizal Genomics Consortium"/>
            <person name="Kohler A."/>
            <person name="Kuo A."/>
            <person name="Nagy L.G."/>
            <person name="Floudas D."/>
            <person name="Copeland A."/>
            <person name="Barry K.W."/>
            <person name="Cichocki N."/>
            <person name="Veneault-Fourrey C."/>
            <person name="LaButti K."/>
            <person name="Lindquist E.A."/>
            <person name="Lipzen A."/>
            <person name="Lundell T."/>
            <person name="Morin E."/>
            <person name="Murat C."/>
            <person name="Riley R."/>
            <person name="Ohm R."/>
            <person name="Sun H."/>
            <person name="Tunlid A."/>
            <person name="Henrissat B."/>
            <person name="Grigoriev I.V."/>
            <person name="Hibbett D.S."/>
            <person name="Martin F."/>
        </authorList>
    </citation>
    <scope>NUCLEOTIDE SEQUENCE [LARGE SCALE GENOMIC DNA]</scope>
    <source>
        <strain evidence="2">LaAM-08-1</strain>
    </source>
</reference>
<protein>
    <submittedName>
        <fullName evidence="1">Uncharacterized protein</fullName>
    </submittedName>
</protein>